<keyword evidence="3" id="KW-1185">Reference proteome</keyword>
<feature type="compositionally biased region" description="Basic and acidic residues" evidence="1">
    <location>
        <begin position="31"/>
        <end position="52"/>
    </location>
</feature>
<sequence length="137" mass="15728">MSITSQRETQRVKNAPSGWNVNGQDDDDDTLDSRKLERRFGHSRMEKNKTQHTRDFMYFADVPLAGSPPFRPSIDRKTQCAEPRRRNESGKNNNNSTGVGLCRERGEEERTEETIGEGEVISEVMLDVTRRREGERG</sequence>
<evidence type="ECO:0000313" key="3">
    <source>
        <dbReference type="Proteomes" id="UP001177670"/>
    </source>
</evidence>
<dbReference type="Proteomes" id="UP001177670">
    <property type="component" value="Unassembled WGS sequence"/>
</dbReference>
<reference evidence="2" key="1">
    <citation type="submission" date="2021-10" db="EMBL/GenBank/DDBJ databases">
        <title>Melipona bicolor Genome sequencing and assembly.</title>
        <authorList>
            <person name="Araujo N.S."/>
            <person name="Arias M.C."/>
        </authorList>
    </citation>
    <scope>NUCLEOTIDE SEQUENCE</scope>
    <source>
        <strain evidence="2">USP_2M_L1-L4_2017</strain>
        <tissue evidence="2">Whole body</tissue>
    </source>
</reference>
<protein>
    <submittedName>
        <fullName evidence="2">Uncharacterized protein</fullName>
    </submittedName>
</protein>
<feature type="compositionally biased region" description="Basic and acidic residues" evidence="1">
    <location>
        <begin position="73"/>
        <end position="89"/>
    </location>
</feature>
<comment type="caution">
    <text evidence="2">The sequence shown here is derived from an EMBL/GenBank/DDBJ whole genome shotgun (WGS) entry which is preliminary data.</text>
</comment>
<dbReference type="EMBL" id="JAHYIQ010000022">
    <property type="protein sequence ID" value="KAK1122881.1"/>
    <property type="molecule type" value="Genomic_DNA"/>
</dbReference>
<organism evidence="2 3">
    <name type="scientific">Melipona bicolor</name>
    <dbReference type="NCBI Taxonomy" id="60889"/>
    <lineage>
        <taxon>Eukaryota</taxon>
        <taxon>Metazoa</taxon>
        <taxon>Ecdysozoa</taxon>
        <taxon>Arthropoda</taxon>
        <taxon>Hexapoda</taxon>
        <taxon>Insecta</taxon>
        <taxon>Pterygota</taxon>
        <taxon>Neoptera</taxon>
        <taxon>Endopterygota</taxon>
        <taxon>Hymenoptera</taxon>
        <taxon>Apocrita</taxon>
        <taxon>Aculeata</taxon>
        <taxon>Apoidea</taxon>
        <taxon>Anthophila</taxon>
        <taxon>Apidae</taxon>
        <taxon>Melipona</taxon>
    </lineage>
</organism>
<proteinExistence type="predicted"/>
<evidence type="ECO:0000313" key="2">
    <source>
        <dbReference type="EMBL" id="KAK1122881.1"/>
    </source>
</evidence>
<evidence type="ECO:0000256" key="1">
    <source>
        <dbReference type="SAM" id="MobiDB-lite"/>
    </source>
</evidence>
<name>A0AA40FPW0_9HYME</name>
<gene>
    <name evidence="2" type="ORF">K0M31_009326</name>
</gene>
<feature type="region of interest" description="Disordered" evidence="1">
    <location>
        <begin position="65"/>
        <end position="115"/>
    </location>
</feature>
<accession>A0AA40FPW0</accession>
<feature type="region of interest" description="Disordered" evidence="1">
    <location>
        <begin position="1"/>
        <end position="52"/>
    </location>
</feature>
<dbReference type="AlphaFoldDB" id="A0AA40FPW0"/>